<dbReference type="AlphaFoldDB" id="A0A9N9L7L4"/>
<protein>
    <submittedName>
        <fullName evidence="2">Uncharacterized protein</fullName>
    </submittedName>
</protein>
<comment type="caution">
    <text evidence="2">The sequence shown here is derived from an EMBL/GenBank/DDBJ whole genome shotgun (WGS) entry which is preliminary data.</text>
</comment>
<evidence type="ECO:0000256" key="1">
    <source>
        <dbReference type="SAM" id="MobiDB-lite"/>
    </source>
</evidence>
<evidence type="ECO:0000313" key="2">
    <source>
        <dbReference type="EMBL" id="CAG8960944.1"/>
    </source>
</evidence>
<accession>A0A9N9L7L4</accession>
<name>A0A9N9L7L4_9HELO</name>
<dbReference type="Proteomes" id="UP000696280">
    <property type="component" value="Unassembled WGS sequence"/>
</dbReference>
<proteinExistence type="predicted"/>
<feature type="region of interest" description="Disordered" evidence="1">
    <location>
        <begin position="1"/>
        <end position="85"/>
    </location>
</feature>
<keyword evidence="3" id="KW-1185">Reference proteome</keyword>
<feature type="compositionally biased region" description="Basic and acidic residues" evidence="1">
    <location>
        <begin position="56"/>
        <end position="68"/>
    </location>
</feature>
<dbReference type="EMBL" id="CAJVRL010000103">
    <property type="protein sequence ID" value="CAG8960944.1"/>
    <property type="molecule type" value="Genomic_DNA"/>
</dbReference>
<evidence type="ECO:0000313" key="3">
    <source>
        <dbReference type="Proteomes" id="UP000696280"/>
    </source>
</evidence>
<sequence length="102" mass="11297">MSQPHSSTDVKKPTDTTSMTSTSTIRSTVSLLKDKLTPKDRKAKKAMKAAAARSSLSHDGKVVSKETRWVPTNPDSRKSKPLPDWNARARTAEAYMIHAMTR</sequence>
<reference evidence="2" key="1">
    <citation type="submission" date="2021-07" db="EMBL/GenBank/DDBJ databases">
        <authorList>
            <person name="Durling M."/>
        </authorList>
    </citation>
    <scope>NUCLEOTIDE SEQUENCE</scope>
</reference>
<feature type="compositionally biased region" description="Low complexity" evidence="1">
    <location>
        <begin position="15"/>
        <end position="30"/>
    </location>
</feature>
<dbReference type="OrthoDB" id="3552792at2759"/>
<organism evidence="2 3">
    <name type="scientific">Hymenoscyphus fraxineus</name>
    <dbReference type="NCBI Taxonomy" id="746836"/>
    <lineage>
        <taxon>Eukaryota</taxon>
        <taxon>Fungi</taxon>
        <taxon>Dikarya</taxon>
        <taxon>Ascomycota</taxon>
        <taxon>Pezizomycotina</taxon>
        <taxon>Leotiomycetes</taxon>
        <taxon>Helotiales</taxon>
        <taxon>Helotiaceae</taxon>
        <taxon>Hymenoscyphus</taxon>
    </lineage>
</organism>
<gene>
    <name evidence="2" type="ORF">HYFRA_00002482</name>
</gene>